<dbReference type="HAMAP" id="MF_01385">
    <property type="entry name" value="UreF"/>
    <property type="match status" value="1"/>
</dbReference>
<comment type="caution">
    <text evidence="4">The sequence shown here is derived from an EMBL/GenBank/DDBJ whole genome shotgun (WGS) entry which is preliminary data.</text>
</comment>
<keyword evidence="3" id="KW-0963">Cytoplasm</keyword>
<keyword evidence="1 3" id="KW-0996">Nickel insertion</keyword>
<dbReference type="RefSeq" id="WP_225961464.1">
    <property type="nucleotide sequence ID" value="NZ_JADBDZ010000001.1"/>
</dbReference>
<keyword evidence="5" id="KW-1185">Reference proteome</keyword>
<evidence type="ECO:0000313" key="4">
    <source>
        <dbReference type="EMBL" id="MBE1537168.1"/>
    </source>
</evidence>
<sequence length="226" mass="22229">MNGRDAGLPALLLLADGRFPAGGHAHSGGLEAAAAAGLVRDPATLRGFLLGRLHTAGLTAAAFAAAAGGPGAPHAELDAELDARTPSPALRGTSRRLGRQLLRAARAVRPAPVLGALAAAFPAGPHHPVALGAAAGAWGLPPRAAALAALHDAAAGPAAAAIRLLGLDPFAVHAVLADLGPALDALADEAARHAAAPPAALPAPGAPRLDVSAEDHSRWEVHLFAS</sequence>
<evidence type="ECO:0000313" key="5">
    <source>
        <dbReference type="Proteomes" id="UP000627838"/>
    </source>
</evidence>
<gene>
    <name evidence="3" type="primary">ureF</name>
    <name evidence="4" type="ORF">H4W34_007001</name>
</gene>
<evidence type="ECO:0000256" key="1">
    <source>
        <dbReference type="ARBA" id="ARBA00022988"/>
    </source>
</evidence>
<dbReference type="Gene3D" id="1.10.4190.10">
    <property type="entry name" value="Urease accessory protein UreF"/>
    <property type="match status" value="1"/>
</dbReference>
<comment type="subunit">
    <text evidence="3">UreD, UreF and UreG form a complex that acts as a GTP-hydrolysis-dependent molecular chaperone, activating the urease apoprotein by helping to assemble the nickel containing metallocenter of UreC. The UreE protein probably delivers the nickel.</text>
</comment>
<evidence type="ECO:0000256" key="3">
    <source>
        <dbReference type="HAMAP-Rule" id="MF_01385"/>
    </source>
</evidence>
<dbReference type="PANTHER" id="PTHR33620:SF1">
    <property type="entry name" value="UREASE ACCESSORY PROTEIN F"/>
    <property type="match status" value="1"/>
</dbReference>
<keyword evidence="2 3" id="KW-0143">Chaperone</keyword>
<dbReference type="Proteomes" id="UP000627838">
    <property type="component" value="Unassembled WGS sequence"/>
</dbReference>
<dbReference type="PANTHER" id="PTHR33620">
    <property type="entry name" value="UREASE ACCESSORY PROTEIN F"/>
    <property type="match status" value="1"/>
</dbReference>
<name>A0ABR9K3J2_9ACTN</name>
<comment type="function">
    <text evidence="3">Required for maturation of urease via the functional incorporation of the urease nickel metallocenter.</text>
</comment>
<dbReference type="Pfam" id="PF01730">
    <property type="entry name" value="UreF"/>
    <property type="match status" value="1"/>
</dbReference>
<dbReference type="EMBL" id="JADBDZ010000001">
    <property type="protein sequence ID" value="MBE1537168.1"/>
    <property type="molecule type" value="Genomic_DNA"/>
</dbReference>
<dbReference type="InterPro" id="IPR002639">
    <property type="entry name" value="UreF"/>
</dbReference>
<evidence type="ECO:0000256" key="2">
    <source>
        <dbReference type="ARBA" id="ARBA00023186"/>
    </source>
</evidence>
<proteinExistence type="inferred from homology"/>
<dbReference type="PIRSF" id="PIRSF009467">
    <property type="entry name" value="Ureas_acces_UreF"/>
    <property type="match status" value="1"/>
</dbReference>
<protein>
    <recommendedName>
        <fullName evidence="3">Urease accessory protein UreF</fullName>
    </recommendedName>
</protein>
<dbReference type="InterPro" id="IPR038277">
    <property type="entry name" value="UreF_sf"/>
</dbReference>
<comment type="similarity">
    <text evidence="3">Belongs to the UreF family.</text>
</comment>
<organism evidence="4 5">
    <name type="scientific">Actinomadura algeriensis</name>
    <dbReference type="NCBI Taxonomy" id="1679523"/>
    <lineage>
        <taxon>Bacteria</taxon>
        <taxon>Bacillati</taxon>
        <taxon>Actinomycetota</taxon>
        <taxon>Actinomycetes</taxon>
        <taxon>Streptosporangiales</taxon>
        <taxon>Thermomonosporaceae</taxon>
        <taxon>Actinomadura</taxon>
    </lineage>
</organism>
<reference evidence="4 5" key="1">
    <citation type="submission" date="2020-10" db="EMBL/GenBank/DDBJ databases">
        <title>Sequencing the genomes of 1000 actinobacteria strains.</title>
        <authorList>
            <person name="Klenk H.-P."/>
        </authorList>
    </citation>
    <scope>NUCLEOTIDE SEQUENCE [LARGE SCALE GENOMIC DNA]</scope>
    <source>
        <strain evidence="4 5">DSM 46744</strain>
    </source>
</reference>
<accession>A0ABR9K3J2</accession>
<comment type="subcellular location">
    <subcellularLocation>
        <location evidence="3">Cytoplasm</location>
    </subcellularLocation>
</comment>